<dbReference type="GO" id="GO:0004867">
    <property type="term" value="F:serine-type endopeptidase inhibitor activity"/>
    <property type="evidence" value="ECO:0007669"/>
    <property type="project" value="UniProtKB-KW"/>
</dbReference>
<comment type="similarity">
    <text evidence="1 5">Belongs to the Bowman-Birk serine protease inhibitor family.</text>
</comment>
<dbReference type="AlphaFoldDB" id="J3KUP9"/>
<evidence type="ECO:0000313" key="8">
    <source>
        <dbReference type="EnsemblPlants" id="OB0071G10130.1"/>
    </source>
</evidence>
<protein>
    <recommendedName>
        <fullName evidence="7">Bowman-Birk serine protease inhibitors family domain-containing protein</fullName>
    </recommendedName>
</protein>
<evidence type="ECO:0000313" key="9">
    <source>
        <dbReference type="Proteomes" id="UP000006038"/>
    </source>
</evidence>
<evidence type="ECO:0000256" key="6">
    <source>
        <dbReference type="SAM" id="SignalP"/>
    </source>
</evidence>
<keyword evidence="2 5" id="KW-0646">Protease inhibitor</keyword>
<evidence type="ECO:0000256" key="1">
    <source>
        <dbReference type="ARBA" id="ARBA00008506"/>
    </source>
</evidence>
<evidence type="ECO:0000256" key="5">
    <source>
        <dbReference type="RuleBase" id="RU003856"/>
    </source>
</evidence>
<feature type="chain" id="PRO_5003772018" description="Bowman-Birk serine protease inhibitors family domain-containing protein" evidence="6">
    <location>
        <begin position="20"/>
        <end position="154"/>
    </location>
</feature>
<dbReference type="OMA" id="CTRAYIP"/>
<proteinExistence type="inferred from homology"/>
<dbReference type="eggNOG" id="ENOG502R4GU">
    <property type="taxonomic scope" value="Eukaryota"/>
</dbReference>
<name>J3KUP9_ORYBR</name>
<evidence type="ECO:0000256" key="4">
    <source>
        <dbReference type="ARBA" id="ARBA00023157"/>
    </source>
</evidence>
<dbReference type="Gramene" id="OB0071G10130.1">
    <property type="protein sequence ID" value="OB0071G10130.1"/>
    <property type="gene ID" value="OB0071G10130"/>
</dbReference>
<dbReference type="EnsemblPlants" id="OB0071G10130.1">
    <property type="protein sequence ID" value="OB0071G10130.1"/>
    <property type="gene ID" value="OB0071G10130"/>
</dbReference>
<dbReference type="PANTHER" id="PTHR33479:SF22">
    <property type="entry name" value="BOWMAN-BIRK TYPE BRAN TRYPSIN INHIBITOR"/>
    <property type="match status" value="1"/>
</dbReference>
<organism evidence="8">
    <name type="scientific">Oryza brachyantha</name>
    <name type="common">malo sina</name>
    <dbReference type="NCBI Taxonomy" id="4533"/>
    <lineage>
        <taxon>Eukaryota</taxon>
        <taxon>Viridiplantae</taxon>
        <taxon>Streptophyta</taxon>
        <taxon>Embryophyta</taxon>
        <taxon>Tracheophyta</taxon>
        <taxon>Spermatophyta</taxon>
        <taxon>Magnoliopsida</taxon>
        <taxon>Liliopsida</taxon>
        <taxon>Poales</taxon>
        <taxon>Poaceae</taxon>
        <taxon>BOP clade</taxon>
        <taxon>Oryzoideae</taxon>
        <taxon>Oryzeae</taxon>
        <taxon>Oryzinae</taxon>
        <taxon>Oryza</taxon>
    </lineage>
</organism>
<dbReference type="InterPro" id="IPR000877">
    <property type="entry name" value="Prot_inh_BBI"/>
</dbReference>
<keyword evidence="4" id="KW-1015">Disulfide bond</keyword>
<feature type="domain" description="Bowman-Birk serine protease inhibitors family" evidence="7">
    <location>
        <begin position="101"/>
        <end position="115"/>
    </location>
</feature>
<dbReference type="HOGENOM" id="CLU_059102_2_0_1"/>
<accession>J3KUP9</accession>
<dbReference type="Proteomes" id="UP000006038">
    <property type="component" value="Unassembled WGS sequence"/>
</dbReference>
<sequence length="154" mass="16834">MRSAMSILLVFLLAGAAHGDSILLASEAEAAAAKPWECCDHYVMSRLRIFPPLHRCEDADVYVCNDWYSTAEPGPFCTPWPWGDCCDAAVCTRAYIPTCACADEVESCAAACKDCEVVDSSEPPRYVCKDQFKGQPGLRCTPDDDDTTDYSNSV</sequence>
<evidence type="ECO:0000256" key="2">
    <source>
        <dbReference type="ARBA" id="ARBA00022690"/>
    </source>
</evidence>
<dbReference type="GO" id="GO:0005576">
    <property type="term" value="C:extracellular region"/>
    <property type="evidence" value="ECO:0007669"/>
    <property type="project" value="InterPro"/>
</dbReference>
<dbReference type="PROSITE" id="PS00281">
    <property type="entry name" value="BOWMAN_BIRK"/>
    <property type="match status" value="1"/>
</dbReference>
<dbReference type="Gene3D" id="2.10.69.10">
    <property type="entry name" value="Cysteine Protease (Bromelain) Inhibitor, subunit H"/>
    <property type="match status" value="2"/>
</dbReference>
<evidence type="ECO:0000259" key="7">
    <source>
        <dbReference type="PROSITE" id="PS00281"/>
    </source>
</evidence>
<dbReference type="Pfam" id="PF00228">
    <property type="entry name" value="Bowman-Birk_leg"/>
    <property type="match status" value="1"/>
</dbReference>
<dbReference type="SUPFAM" id="SSF57247">
    <property type="entry name" value="Bowman-Birk inhibitor, BBI"/>
    <property type="match status" value="2"/>
</dbReference>
<keyword evidence="6" id="KW-0732">Signal</keyword>
<dbReference type="PANTHER" id="PTHR33479">
    <property type="entry name" value="BOWMAN-BIRK TYPE BRAN TRYPSIN INHIBITOR"/>
    <property type="match status" value="1"/>
</dbReference>
<evidence type="ECO:0000256" key="3">
    <source>
        <dbReference type="ARBA" id="ARBA00022900"/>
    </source>
</evidence>
<keyword evidence="9" id="KW-1185">Reference proteome</keyword>
<feature type="signal peptide" evidence="6">
    <location>
        <begin position="1"/>
        <end position="19"/>
    </location>
</feature>
<dbReference type="SMART" id="SM00269">
    <property type="entry name" value="BowB"/>
    <property type="match status" value="1"/>
</dbReference>
<dbReference type="InterPro" id="IPR035995">
    <property type="entry name" value="Bowman-Birk_prot_inh"/>
</dbReference>
<keyword evidence="3 5" id="KW-0722">Serine protease inhibitor</keyword>
<dbReference type="CDD" id="cd00023">
    <property type="entry name" value="BBI"/>
    <property type="match status" value="1"/>
</dbReference>
<reference evidence="8" key="1">
    <citation type="submission" date="2015-06" db="UniProtKB">
        <authorList>
            <consortium name="EnsemblPlants"/>
        </authorList>
    </citation>
    <scope>IDENTIFICATION</scope>
</reference>